<evidence type="ECO:0000256" key="1">
    <source>
        <dbReference type="ARBA" id="ARBA00022598"/>
    </source>
</evidence>
<dbReference type="InterPro" id="IPR000873">
    <property type="entry name" value="AMP-dep_synth/lig_dom"/>
</dbReference>
<evidence type="ECO:0000259" key="2">
    <source>
        <dbReference type="Pfam" id="PF00501"/>
    </source>
</evidence>
<dbReference type="PANTHER" id="PTHR43767:SF8">
    <property type="entry name" value="LONG-CHAIN-FATTY-ACID--COA LIGASE"/>
    <property type="match status" value="1"/>
</dbReference>
<name>A0A447T9P9_CHRVL</name>
<organism evidence="3 4">
    <name type="scientific">Chromobacterium violaceum</name>
    <dbReference type="NCBI Taxonomy" id="536"/>
    <lineage>
        <taxon>Bacteria</taxon>
        <taxon>Pseudomonadati</taxon>
        <taxon>Pseudomonadota</taxon>
        <taxon>Betaproteobacteria</taxon>
        <taxon>Neisseriales</taxon>
        <taxon>Chromobacteriaceae</taxon>
        <taxon>Chromobacterium</taxon>
    </lineage>
</organism>
<dbReference type="SUPFAM" id="SSF56801">
    <property type="entry name" value="Acetyl-CoA synthetase-like"/>
    <property type="match status" value="1"/>
</dbReference>
<sequence length="116" mass="12937">MDKVWLKNYQPGVAHEIDINQFQSVTEVFDRSVKKFSGRPAMACMDKVLSYAELDALSGRFASFLQHRLGLKKGDRVAVMMPNLLQYPIAVFGTLRAGGAVVNVNPLYTRASWSIS</sequence>
<dbReference type="Proteomes" id="UP000275777">
    <property type="component" value="Chromosome"/>
</dbReference>
<protein>
    <submittedName>
        <fullName evidence="3">Long-chain-fatty-acid--CoA ligase</fullName>
        <ecNumber evidence="3">6.2.1.3</ecNumber>
    </submittedName>
</protein>
<dbReference type="GO" id="GO:0004467">
    <property type="term" value="F:long-chain fatty acid-CoA ligase activity"/>
    <property type="evidence" value="ECO:0007669"/>
    <property type="project" value="UniProtKB-EC"/>
</dbReference>
<dbReference type="Pfam" id="PF00501">
    <property type="entry name" value="AMP-binding"/>
    <property type="match status" value="1"/>
</dbReference>
<dbReference type="AlphaFoldDB" id="A0A447T9P9"/>
<reference evidence="3 4" key="1">
    <citation type="submission" date="2018-12" db="EMBL/GenBank/DDBJ databases">
        <authorList>
            <consortium name="Pathogen Informatics"/>
        </authorList>
    </citation>
    <scope>NUCLEOTIDE SEQUENCE [LARGE SCALE GENOMIC DNA]</scope>
    <source>
        <strain evidence="3 4">NCTC9695</strain>
    </source>
</reference>
<dbReference type="Gene3D" id="3.40.50.980">
    <property type="match status" value="1"/>
</dbReference>
<dbReference type="InterPro" id="IPR050237">
    <property type="entry name" value="ATP-dep_AMP-bd_enzyme"/>
</dbReference>
<feature type="domain" description="AMP-dependent synthetase/ligase" evidence="2">
    <location>
        <begin position="29"/>
        <end position="111"/>
    </location>
</feature>
<evidence type="ECO:0000313" key="4">
    <source>
        <dbReference type="Proteomes" id="UP000275777"/>
    </source>
</evidence>
<dbReference type="EMBL" id="LR134182">
    <property type="protein sequence ID" value="VEB41607.1"/>
    <property type="molecule type" value="Genomic_DNA"/>
</dbReference>
<dbReference type="EC" id="6.2.1.3" evidence="3"/>
<dbReference type="PANTHER" id="PTHR43767">
    <property type="entry name" value="LONG-CHAIN-FATTY-ACID--COA LIGASE"/>
    <property type="match status" value="1"/>
</dbReference>
<keyword evidence="1 3" id="KW-0436">Ligase</keyword>
<proteinExistence type="predicted"/>
<evidence type="ECO:0000313" key="3">
    <source>
        <dbReference type="EMBL" id="VEB41607.1"/>
    </source>
</evidence>
<gene>
    <name evidence="3" type="primary">fadD_3</name>
    <name evidence="3" type="ORF">NCTC9695_02040</name>
</gene>
<accession>A0A447T9P9</accession>